<evidence type="ECO:0000259" key="18">
    <source>
        <dbReference type="PROSITE" id="PS50836"/>
    </source>
</evidence>
<feature type="transmembrane region" description="Helical" evidence="16">
    <location>
        <begin position="826"/>
        <end position="844"/>
    </location>
</feature>
<evidence type="ECO:0000256" key="12">
    <source>
        <dbReference type="ARBA" id="ARBA00023157"/>
    </source>
</evidence>
<keyword evidence="3" id="KW-0813">Transport</keyword>
<evidence type="ECO:0000256" key="16">
    <source>
        <dbReference type="SAM" id="Phobius"/>
    </source>
</evidence>
<dbReference type="SUPFAM" id="SSF55895">
    <property type="entry name" value="Ribonuclease Rh-like"/>
    <property type="match status" value="1"/>
</dbReference>
<evidence type="ECO:0000256" key="8">
    <source>
        <dbReference type="ARBA" id="ARBA00022801"/>
    </source>
</evidence>
<dbReference type="FunFam" id="3.90.730.10:FF:000007">
    <property type="entry name" value="Ribonuclease T2"/>
    <property type="match status" value="1"/>
</dbReference>
<dbReference type="InterPro" id="IPR045266">
    <property type="entry name" value="DOH_DOMON"/>
</dbReference>
<keyword evidence="4 16" id="KW-0812">Transmembrane</keyword>
<evidence type="ECO:0000256" key="2">
    <source>
        <dbReference type="ARBA" id="ARBA00007469"/>
    </source>
</evidence>
<dbReference type="InterPro" id="IPR036430">
    <property type="entry name" value="RNase_T2-like_sf"/>
</dbReference>
<evidence type="ECO:0000256" key="6">
    <source>
        <dbReference type="ARBA" id="ARBA00022729"/>
    </source>
</evidence>
<feature type="active site" evidence="14">
    <location>
        <position position="134"/>
    </location>
</feature>
<feature type="transmembrane region" description="Helical" evidence="16">
    <location>
        <begin position="801"/>
        <end position="819"/>
    </location>
</feature>
<sequence length="1202" mass="132341">MPPLISWLVLAILALTAPATPPARAASVASFDGQREFDYFALALQWPGTYCQRTRSCCPTNGCCRGSNFPKIFTIHGLWPDYNDGTWPSCCSRASFNPKEISTLTNALEQYWPSLSCGKPSVCHGGKGTFWAHEWEKHGTCSYPVFRNEYDYFVGVLNLYFKYNVTSVLNDAGYVPSNTERYPLGGIISAIENAFHASPLIICSKDSIEELRLCFYKDFQPRDCAVSSDDKIDMVTSKGSCPKYVSLPVPLSGIVALSENPGANKDVSGMKFPRVSPIFGVFPLEGAAFVQVSVERQMKALRLLFVITFLCSFFLASTEPDSCTSNLSLNVSVPFDTTNLRCLSVWDAQSFILRYAQTYANIWSFILSTPDTNSYIAMGFSVSGGMVGSSAMVGWVESRGASGGIKQYYLGGVTPNQVVPDKGNLQVIANSAFITLQNSRLFMVFQLQTADPLSSLIFATGSTGLFPAPPSFALTKHLDKISTRIDYSKANIGSSQGDGNSSQVDGSTSQAADSCVSKLNLSVPLLFDTTNLNCLPVWNAQGYILRYSQTSPNIWSFILSAPNTNSYIAMGFSPNGGMVGSSAIVGWISSNGAGGGMKQYYLTGLAPNQVVPDRGNLKVLTNSTFITSQSSRLYMAFQLQTNQPLSRLIYAFGPNGVFPSPPSFALTHHQDKVSITLNYATGSSALGNSYMNLKRSHGVLNILGWGILIIMGAIVARYFREWDPFWFYFHASVQFLGFVLGVIGVISGFVLNNQLHVDVTLHKALGIIIFVLACFQVMALLGRPKKESKVRKYWNLYHHNMGRILIILAVANIFYGIQLGKEGNGWNIGYGIVLAILLTMALTFETQLCNSCSSKLLQLQLPIPFDTSSLLCSSVWPAHSFILRYAKASSDVWSFIFSFPLDPKAYAAIGFSKDGSMVGSSAIVGWMPSPGAGGMKYYYLGGKSEDEVIKDRSDLYIMNASFVPATDSLGYLIFQLKTTQPSTDLIFAIGPNGQFPDYPRYDLPKHIDQTSITIDYSKGGSTRSNSNLNLRRSHGVLNIMGWSILMIIGAIIARYFKERDPMWFYLHASIQAFGFLAGIFGVLCGLLLARNLKVTHHKNVGILIIILGFLQVLAIILRPGRESKIRKYWNWYHHNVGRILIIFAILNTFYGLHLGGEGSKWFLAYGVSIGILVIVVVFLEIRMRMIARRETKPSPQSLDMPY</sequence>
<protein>
    <submittedName>
        <fullName evidence="20">Ribonuclease T2</fullName>
    </submittedName>
</protein>
<feature type="transmembrane region" description="Helical" evidence="16">
    <location>
        <begin position="1162"/>
        <end position="1181"/>
    </location>
</feature>
<evidence type="ECO:0000256" key="11">
    <source>
        <dbReference type="ARBA" id="ARBA00023136"/>
    </source>
</evidence>
<feature type="domain" description="DOMON" evidence="18">
    <location>
        <begin position="879"/>
        <end position="990"/>
    </location>
</feature>
<evidence type="ECO:0000313" key="20">
    <source>
        <dbReference type="EMBL" id="QCE02617.1"/>
    </source>
</evidence>
<dbReference type="CDD" id="cd09631">
    <property type="entry name" value="DOMON_DOH"/>
    <property type="match status" value="3"/>
</dbReference>
<feature type="chain" id="PRO_5020026552" evidence="17">
    <location>
        <begin position="26"/>
        <end position="1202"/>
    </location>
</feature>
<feature type="active site" evidence="14">
    <location>
        <position position="138"/>
    </location>
</feature>
<comment type="subcellular location">
    <subcellularLocation>
        <location evidence="1">Membrane</location>
    </subcellularLocation>
</comment>
<feature type="transmembrane region" description="Helical" evidence="16">
    <location>
        <begin position="725"/>
        <end position="752"/>
    </location>
</feature>
<evidence type="ECO:0000313" key="21">
    <source>
        <dbReference type="Proteomes" id="UP000501690"/>
    </source>
</evidence>
<keyword evidence="6 17" id="KW-0732">Signal</keyword>
<keyword evidence="11 16" id="KW-0472">Membrane</keyword>
<evidence type="ECO:0000256" key="15">
    <source>
        <dbReference type="RuleBase" id="RU004328"/>
    </source>
</evidence>
<dbReference type="Gene3D" id="3.90.730.10">
    <property type="entry name" value="Ribonuclease T2-like"/>
    <property type="match status" value="1"/>
</dbReference>
<dbReference type="GO" id="GO:0033897">
    <property type="term" value="F:ribonuclease T2 activity"/>
    <property type="evidence" value="ECO:0007669"/>
    <property type="project" value="InterPro"/>
</dbReference>
<evidence type="ECO:0000256" key="4">
    <source>
        <dbReference type="ARBA" id="ARBA00022692"/>
    </source>
</evidence>
<dbReference type="InterPro" id="IPR018188">
    <property type="entry name" value="RNase_T2_His_AS_1"/>
</dbReference>
<feature type="active site" evidence="14">
    <location>
        <position position="76"/>
    </location>
</feature>
<feature type="domain" description="DOMON" evidence="18">
    <location>
        <begin position="541"/>
        <end position="653"/>
    </location>
</feature>
<evidence type="ECO:0000256" key="10">
    <source>
        <dbReference type="ARBA" id="ARBA00022989"/>
    </source>
</evidence>
<feature type="domain" description="Cytochrome b561" evidence="19">
    <location>
        <begin position="997"/>
        <end position="1188"/>
    </location>
</feature>
<proteinExistence type="inferred from homology"/>
<dbReference type="Pfam" id="PF00445">
    <property type="entry name" value="Ribonuclease_T2"/>
    <property type="match status" value="1"/>
</dbReference>
<evidence type="ECO:0000256" key="7">
    <source>
        <dbReference type="ARBA" id="ARBA00022759"/>
    </source>
</evidence>
<evidence type="ECO:0000259" key="19">
    <source>
        <dbReference type="PROSITE" id="PS50939"/>
    </source>
</evidence>
<dbReference type="SMART" id="SM00664">
    <property type="entry name" value="DoH"/>
    <property type="match status" value="3"/>
</dbReference>
<keyword evidence="13" id="KW-0456">Lyase</keyword>
<evidence type="ECO:0000256" key="13">
    <source>
        <dbReference type="ARBA" id="ARBA00023239"/>
    </source>
</evidence>
<feature type="domain" description="Cytochrome b561" evidence="19">
    <location>
        <begin position="660"/>
        <end position="853"/>
    </location>
</feature>
<dbReference type="PROSITE" id="PS00530">
    <property type="entry name" value="RNASE_T2_1"/>
    <property type="match status" value="1"/>
</dbReference>
<dbReference type="SMART" id="SM00665">
    <property type="entry name" value="B561"/>
    <property type="match status" value="2"/>
</dbReference>
<dbReference type="PANTHER" id="PTHR23130:SF171">
    <property type="entry name" value="OS01G0895300 PROTEIN"/>
    <property type="match status" value="1"/>
</dbReference>
<dbReference type="PROSITE" id="PS50836">
    <property type="entry name" value="DOMON"/>
    <property type="match status" value="3"/>
</dbReference>
<evidence type="ECO:0000256" key="17">
    <source>
        <dbReference type="SAM" id="SignalP"/>
    </source>
</evidence>
<dbReference type="PROSITE" id="PS00531">
    <property type="entry name" value="RNASE_T2_2"/>
    <property type="match status" value="1"/>
</dbReference>
<evidence type="ECO:0000256" key="9">
    <source>
        <dbReference type="ARBA" id="ARBA00022982"/>
    </source>
</evidence>
<feature type="transmembrane region" description="Helical" evidence="16">
    <location>
        <begin position="1035"/>
        <end position="1056"/>
    </location>
</feature>
<feature type="signal peptide" evidence="17">
    <location>
        <begin position="1"/>
        <end position="25"/>
    </location>
</feature>
<organism evidence="20 21">
    <name type="scientific">Vigna unguiculata</name>
    <name type="common">Cowpea</name>
    <dbReference type="NCBI Taxonomy" id="3917"/>
    <lineage>
        <taxon>Eukaryota</taxon>
        <taxon>Viridiplantae</taxon>
        <taxon>Streptophyta</taxon>
        <taxon>Embryophyta</taxon>
        <taxon>Tracheophyta</taxon>
        <taxon>Spermatophyta</taxon>
        <taxon>Magnoliopsida</taxon>
        <taxon>eudicotyledons</taxon>
        <taxon>Gunneridae</taxon>
        <taxon>Pentapetalae</taxon>
        <taxon>rosids</taxon>
        <taxon>fabids</taxon>
        <taxon>Fabales</taxon>
        <taxon>Fabaceae</taxon>
        <taxon>Papilionoideae</taxon>
        <taxon>50 kb inversion clade</taxon>
        <taxon>NPAAA clade</taxon>
        <taxon>indigoferoid/millettioid clade</taxon>
        <taxon>Phaseoleae</taxon>
        <taxon>Vigna</taxon>
    </lineage>
</organism>
<feature type="transmembrane region" description="Helical" evidence="16">
    <location>
        <begin position="1138"/>
        <end position="1156"/>
    </location>
</feature>
<keyword evidence="10 16" id="KW-1133">Transmembrane helix</keyword>
<dbReference type="PROSITE" id="PS50939">
    <property type="entry name" value="CYTOCHROME_B561"/>
    <property type="match status" value="2"/>
</dbReference>
<keyword evidence="9" id="KW-0249">Electron transport</keyword>
<keyword evidence="21" id="KW-1185">Reference proteome</keyword>
<keyword evidence="5" id="KW-0540">Nuclease</keyword>
<feature type="transmembrane region" description="Helical" evidence="16">
    <location>
        <begin position="764"/>
        <end position="781"/>
    </location>
</feature>
<dbReference type="EMBL" id="CP039352">
    <property type="protein sequence ID" value="QCE02617.1"/>
    <property type="molecule type" value="Genomic_DNA"/>
</dbReference>
<evidence type="ECO:0000256" key="14">
    <source>
        <dbReference type="PIRSR" id="PIRSR633697-1"/>
    </source>
</evidence>
<dbReference type="GO" id="GO:0016787">
    <property type="term" value="F:hydrolase activity"/>
    <property type="evidence" value="ECO:0007669"/>
    <property type="project" value="UniProtKB-KW"/>
</dbReference>
<dbReference type="GO" id="GO:0016020">
    <property type="term" value="C:membrane"/>
    <property type="evidence" value="ECO:0007669"/>
    <property type="project" value="UniProtKB-SubCell"/>
</dbReference>
<evidence type="ECO:0000256" key="5">
    <source>
        <dbReference type="ARBA" id="ARBA00022722"/>
    </source>
</evidence>
<keyword evidence="7" id="KW-0255">Endonuclease</keyword>
<dbReference type="AlphaFoldDB" id="A0A4D6MRP2"/>
<dbReference type="GO" id="GO:0003723">
    <property type="term" value="F:RNA binding"/>
    <property type="evidence" value="ECO:0007669"/>
    <property type="project" value="InterPro"/>
</dbReference>
<evidence type="ECO:0000256" key="3">
    <source>
        <dbReference type="ARBA" id="ARBA00022448"/>
    </source>
</evidence>
<feature type="domain" description="DOMON" evidence="18">
    <location>
        <begin position="349"/>
        <end position="461"/>
    </location>
</feature>
<dbReference type="Gene3D" id="1.20.120.1770">
    <property type="match status" value="2"/>
</dbReference>
<dbReference type="PANTHER" id="PTHR23130">
    <property type="entry name" value="CYTOCHROME B561 AND DOMON DOMAIN-CONTAINING PROTEIN"/>
    <property type="match status" value="1"/>
</dbReference>
<dbReference type="InterPro" id="IPR001568">
    <property type="entry name" value="RNase_T2-like"/>
</dbReference>
<name>A0A4D6MRP2_VIGUN</name>
<feature type="transmembrane region" description="Helical" evidence="16">
    <location>
        <begin position="1100"/>
        <end position="1117"/>
    </location>
</feature>
<gene>
    <name evidence="20" type="ORF">DEO72_LG8g632</name>
</gene>
<keyword evidence="12" id="KW-1015">Disulfide bond</keyword>
<reference evidence="20 21" key="1">
    <citation type="submission" date="2019-04" db="EMBL/GenBank/DDBJ databases">
        <title>An improved genome assembly and genetic linkage map for asparagus bean, Vigna unguiculata ssp. sesquipedialis.</title>
        <authorList>
            <person name="Xia Q."/>
            <person name="Zhang R."/>
            <person name="Dong Y."/>
        </authorList>
    </citation>
    <scope>NUCLEOTIDE SEQUENCE [LARGE SCALE GENOMIC DNA]</scope>
    <source>
        <tissue evidence="20">Leaf</tissue>
    </source>
</reference>
<comment type="similarity">
    <text evidence="2 15">Belongs to the RNase T2 family.</text>
</comment>
<dbReference type="InterPro" id="IPR005018">
    <property type="entry name" value="DOMON_domain"/>
</dbReference>
<dbReference type="Proteomes" id="UP000501690">
    <property type="component" value="Linkage Group LG8"/>
</dbReference>
<keyword evidence="8" id="KW-0378">Hydrolase</keyword>
<dbReference type="InterPro" id="IPR033697">
    <property type="entry name" value="Ribonuclease_T2_eukaryotic"/>
</dbReference>
<accession>A0A4D6MRP2</accession>
<dbReference type="InterPro" id="IPR006593">
    <property type="entry name" value="Cyt_b561/ferric_Rdtase_TM"/>
</dbReference>
<dbReference type="CDD" id="cd08760">
    <property type="entry name" value="Cyt_b561_FRRS1_like"/>
    <property type="match status" value="2"/>
</dbReference>
<feature type="transmembrane region" description="Helical" evidence="16">
    <location>
        <begin position="1063"/>
        <end position="1088"/>
    </location>
</feature>
<evidence type="ECO:0000256" key="1">
    <source>
        <dbReference type="ARBA" id="ARBA00004370"/>
    </source>
</evidence>
<dbReference type="Pfam" id="PF03188">
    <property type="entry name" value="Cytochrom_B561"/>
    <property type="match status" value="1"/>
</dbReference>
<dbReference type="InterPro" id="IPR033130">
    <property type="entry name" value="RNase_T2_His_AS_2"/>
</dbReference>
<feature type="transmembrane region" description="Helical" evidence="16">
    <location>
        <begin position="699"/>
        <end position="719"/>
    </location>
</feature>
<dbReference type="CDD" id="cd01061">
    <property type="entry name" value="RNase_T2_euk"/>
    <property type="match status" value="1"/>
</dbReference>